<organism evidence="1 2">
    <name type="scientific">Streptomyces atratus</name>
    <dbReference type="NCBI Taxonomy" id="1893"/>
    <lineage>
        <taxon>Bacteria</taxon>
        <taxon>Bacillati</taxon>
        <taxon>Actinomycetota</taxon>
        <taxon>Actinomycetes</taxon>
        <taxon>Kitasatosporales</taxon>
        <taxon>Streptomycetaceae</taxon>
        <taxon>Streptomyces</taxon>
    </lineage>
</organism>
<dbReference type="AlphaFoldDB" id="A0A2Z5JRD0"/>
<name>A0A2Z5JRD0_STRAR</name>
<protein>
    <submittedName>
        <fullName evidence="1">Uncharacterized protein</fullName>
    </submittedName>
</protein>
<proteinExistence type="predicted"/>
<reference evidence="1 2" key="1">
    <citation type="journal article" date="2018" name="Front. Microbiol.">
        <title>Genome Sequencing of Streptomyces atratus SCSIOZH16 and Activation Production of Nocardamine via Metabolic Engineering.</title>
        <authorList>
            <person name="Li Y."/>
            <person name="Zhang C."/>
            <person name="Liu C."/>
            <person name="Ju J."/>
            <person name="Ma J."/>
        </authorList>
    </citation>
    <scope>NUCLEOTIDE SEQUENCE [LARGE SCALE GENOMIC DNA]</scope>
    <source>
        <strain evidence="1 2">SCSIO_ZH16</strain>
    </source>
</reference>
<accession>A0A2Z5JRD0</accession>
<dbReference type="Proteomes" id="UP000252698">
    <property type="component" value="Chromosome"/>
</dbReference>
<dbReference type="KEGG" id="sata:C5746_23400"/>
<evidence type="ECO:0000313" key="1">
    <source>
        <dbReference type="EMBL" id="AXE82992.1"/>
    </source>
</evidence>
<gene>
    <name evidence="1" type="ORF">C5746_23400</name>
</gene>
<evidence type="ECO:0000313" key="2">
    <source>
        <dbReference type="Proteomes" id="UP000252698"/>
    </source>
</evidence>
<dbReference type="EMBL" id="CP027306">
    <property type="protein sequence ID" value="AXE82992.1"/>
    <property type="molecule type" value="Genomic_DNA"/>
</dbReference>
<sequence>MLGVAPEEYTADPLALLPGLQNYVDRLPLGEFEQSDWVTLHTDLTSYLGDLLVRRRGAIWKKVDDRSSPVGYRYLIEAEGLDGKRYQAEPYDVVMEEFQHLPIEIGRMIANAEAVLHVTPTINEDALGG</sequence>